<evidence type="ECO:0000313" key="3">
    <source>
        <dbReference type="EMBL" id="UUX47963.1"/>
    </source>
</evidence>
<keyword evidence="1" id="KW-1133">Transmembrane helix</keyword>
<dbReference type="PANTHER" id="PTHR43081:SF1">
    <property type="entry name" value="ADENYLATE CYCLASE, TERMINAL-DIFFERENTIATION SPECIFIC"/>
    <property type="match status" value="1"/>
</dbReference>
<dbReference type="InterPro" id="IPR050697">
    <property type="entry name" value="Adenylyl/Guanylyl_Cyclase_3/4"/>
</dbReference>
<reference evidence="3" key="1">
    <citation type="submission" date="2022-08" db="EMBL/GenBank/DDBJ databases">
        <title>Nisaea acidiphila sp. nov., isolated from a marine algal debris and emended description of the genus Nisaea Urios et al. 2008.</title>
        <authorList>
            <person name="Kwon K."/>
        </authorList>
    </citation>
    <scope>NUCLEOTIDE SEQUENCE</scope>
    <source>
        <strain evidence="3">MEBiC11861</strain>
    </source>
</reference>
<dbReference type="RefSeq" id="WP_257766472.1">
    <property type="nucleotide sequence ID" value="NZ_CP102480.1"/>
</dbReference>
<dbReference type="Gene3D" id="3.30.70.1230">
    <property type="entry name" value="Nucleotide cyclase"/>
    <property type="match status" value="1"/>
</dbReference>
<dbReference type="EMBL" id="CP102480">
    <property type="protein sequence ID" value="UUX47963.1"/>
    <property type="molecule type" value="Genomic_DNA"/>
</dbReference>
<dbReference type="InterPro" id="IPR029787">
    <property type="entry name" value="Nucleotide_cyclase"/>
</dbReference>
<feature type="transmembrane region" description="Helical" evidence="1">
    <location>
        <begin position="93"/>
        <end position="115"/>
    </location>
</feature>
<sequence>MAETTRQQVQDKAQDRLPGRVEAAIREQEAQNEVLIGWVQLTVVSIWAILYGLSPKTFAETARFEPIPWVLSAYFGFTVLRLVLSYRRLLPPWFLALSVIGDIALLMITIWSFHLQYEQPASFYLKAPTVLYVFIFIALRSFRLEVGYVLLAGIGAALGWLALVAYAMIVDPSDPMVTRDYVHYLTSNSVLIGAEFDKVLSILMVTAILAVAIHRGRRLLVRAVAEGMAARELSRFFAPEVARKITGAEAELAAGSGDHRDATILYIDIRGFTALSARLEPQQILRILADYQALVGPVLRRHRGSIDKFLGDGVLATFGAAVPDADHAANALRAMRDMLKATRDWTPDSALLAPGELRICMAAASGQVVFGAVGDAERLEYTVIGDAVNRAAKLEKHTKRLGVRAVCDHATRALAGTAPDLPVLVTSGEHAVEGIDGGVEIFEVREA</sequence>
<organism evidence="3 4">
    <name type="scientific">Nisaea acidiphila</name>
    <dbReference type="NCBI Taxonomy" id="1862145"/>
    <lineage>
        <taxon>Bacteria</taxon>
        <taxon>Pseudomonadati</taxon>
        <taxon>Pseudomonadota</taxon>
        <taxon>Alphaproteobacteria</taxon>
        <taxon>Rhodospirillales</taxon>
        <taxon>Thalassobaculaceae</taxon>
        <taxon>Nisaea</taxon>
    </lineage>
</organism>
<dbReference type="SUPFAM" id="SSF55073">
    <property type="entry name" value="Nucleotide cyclase"/>
    <property type="match status" value="1"/>
</dbReference>
<keyword evidence="1" id="KW-0812">Transmembrane</keyword>
<dbReference type="CDD" id="cd07302">
    <property type="entry name" value="CHD"/>
    <property type="match status" value="1"/>
</dbReference>
<evidence type="ECO:0000256" key="1">
    <source>
        <dbReference type="SAM" id="Phobius"/>
    </source>
</evidence>
<gene>
    <name evidence="3" type="ORF">NUH88_11080</name>
</gene>
<keyword evidence="4" id="KW-1185">Reference proteome</keyword>
<evidence type="ECO:0000313" key="4">
    <source>
        <dbReference type="Proteomes" id="UP001060336"/>
    </source>
</evidence>
<evidence type="ECO:0000259" key="2">
    <source>
        <dbReference type="PROSITE" id="PS50125"/>
    </source>
</evidence>
<dbReference type="InterPro" id="IPR001054">
    <property type="entry name" value="A/G_cyclase"/>
</dbReference>
<feature type="transmembrane region" description="Helical" evidence="1">
    <location>
        <begin position="35"/>
        <end position="54"/>
    </location>
</feature>
<dbReference type="KEGG" id="naci:NUH88_11080"/>
<feature type="transmembrane region" description="Helical" evidence="1">
    <location>
        <begin position="66"/>
        <end position="84"/>
    </location>
</feature>
<proteinExistence type="predicted"/>
<dbReference type="GO" id="GO:0009190">
    <property type="term" value="P:cyclic nucleotide biosynthetic process"/>
    <property type="evidence" value="ECO:0007669"/>
    <property type="project" value="InterPro"/>
</dbReference>
<feature type="domain" description="Guanylate cyclase" evidence="2">
    <location>
        <begin position="263"/>
        <end position="395"/>
    </location>
</feature>
<dbReference type="GO" id="GO:0004016">
    <property type="term" value="F:adenylate cyclase activity"/>
    <property type="evidence" value="ECO:0007669"/>
    <property type="project" value="UniProtKB-ARBA"/>
</dbReference>
<keyword evidence="1" id="KW-0472">Membrane</keyword>
<dbReference type="Pfam" id="PF00211">
    <property type="entry name" value="Guanylate_cyc"/>
    <property type="match status" value="1"/>
</dbReference>
<dbReference type="GO" id="GO:0035556">
    <property type="term" value="P:intracellular signal transduction"/>
    <property type="evidence" value="ECO:0007669"/>
    <property type="project" value="InterPro"/>
</dbReference>
<accession>A0A9J7AJW8</accession>
<feature type="transmembrane region" description="Helical" evidence="1">
    <location>
        <begin position="146"/>
        <end position="169"/>
    </location>
</feature>
<dbReference type="PROSITE" id="PS50125">
    <property type="entry name" value="GUANYLATE_CYCLASE_2"/>
    <property type="match status" value="1"/>
</dbReference>
<dbReference type="Proteomes" id="UP001060336">
    <property type="component" value="Chromosome"/>
</dbReference>
<dbReference type="PANTHER" id="PTHR43081">
    <property type="entry name" value="ADENYLATE CYCLASE, TERMINAL-DIFFERENTIATION SPECIFIC-RELATED"/>
    <property type="match status" value="1"/>
</dbReference>
<name>A0A9J7AJW8_9PROT</name>
<feature type="transmembrane region" description="Helical" evidence="1">
    <location>
        <begin position="189"/>
        <end position="213"/>
    </location>
</feature>
<feature type="transmembrane region" description="Helical" evidence="1">
    <location>
        <begin position="121"/>
        <end position="139"/>
    </location>
</feature>
<protein>
    <submittedName>
        <fullName evidence="3">Adenylate/guanylate cyclase domain-containing protein</fullName>
    </submittedName>
</protein>
<dbReference type="SMART" id="SM00044">
    <property type="entry name" value="CYCc"/>
    <property type="match status" value="1"/>
</dbReference>
<dbReference type="AlphaFoldDB" id="A0A9J7AJW8"/>